<dbReference type="GO" id="GO:0008483">
    <property type="term" value="F:transaminase activity"/>
    <property type="evidence" value="ECO:0007669"/>
    <property type="project" value="UniProtKB-KW"/>
</dbReference>
<reference evidence="3" key="1">
    <citation type="submission" date="2012-03" db="EMBL/GenBank/DDBJ databases">
        <title>Complete genome of Caldisphaera lagunensis DSM 15908.</title>
        <authorList>
            <person name="Lucas S."/>
            <person name="Copeland A."/>
            <person name="Lapidus A."/>
            <person name="Glavina del Rio T."/>
            <person name="Dalin E."/>
            <person name="Tice H."/>
            <person name="Bruce D."/>
            <person name="Goodwin L."/>
            <person name="Pitluck S."/>
            <person name="Peters L."/>
            <person name="Mikhailova N."/>
            <person name="Teshima H."/>
            <person name="Kyrpides N."/>
            <person name="Mavromatis K."/>
            <person name="Ivanova N."/>
            <person name="Brettin T."/>
            <person name="Detter J.C."/>
            <person name="Han C."/>
            <person name="Larimer F."/>
            <person name="Land M."/>
            <person name="Hauser L."/>
            <person name="Markowitz V."/>
            <person name="Cheng J.-F."/>
            <person name="Hugenholtz P."/>
            <person name="Woyke T."/>
            <person name="Wu D."/>
            <person name="Spring S."/>
            <person name="Schroeder M."/>
            <person name="Brambilla E."/>
            <person name="Klenk H.-P."/>
            <person name="Eisen J.A."/>
        </authorList>
    </citation>
    <scope>NUCLEOTIDE SEQUENCE [LARGE SCALE GENOMIC DNA]</scope>
    <source>
        <strain evidence="3">DSM 15908 / JCM 11604 / IC-154</strain>
    </source>
</reference>
<evidence type="ECO:0000259" key="1">
    <source>
        <dbReference type="Pfam" id="PF00155"/>
    </source>
</evidence>
<dbReference type="GO" id="GO:0030170">
    <property type="term" value="F:pyridoxal phosphate binding"/>
    <property type="evidence" value="ECO:0007669"/>
    <property type="project" value="InterPro"/>
</dbReference>
<dbReference type="CDD" id="cd00609">
    <property type="entry name" value="AAT_like"/>
    <property type="match status" value="1"/>
</dbReference>
<dbReference type="AlphaFoldDB" id="L0A7X1"/>
<dbReference type="STRING" id="1056495.Calag_0145"/>
<organism evidence="2 3">
    <name type="scientific">Caldisphaera lagunensis (strain DSM 15908 / JCM 11604 / ANMR 0165 / IC-154)</name>
    <dbReference type="NCBI Taxonomy" id="1056495"/>
    <lineage>
        <taxon>Archaea</taxon>
        <taxon>Thermoproteota</taxon>
        <taxon>Thermoprotei</taxon>
        <taxon>Acidilobales</taxon>
        <taxon>Caldisphaeraceae</taxon>
        <taxon>Caldisphaera</taxon>
    </lineage>
</organism>
<dbReference type="PANTHER" id="PTHR43510:SF1">
    <property type="entry name" value="AMINOTRANSFERASE FUNCTION, HYPOTHETICAL (EUROFUNG)"/>
    <property type="match status" value="1"/>
</dbReference>
<feature type="domain" description="Aminotransferase class I/classII large" evidence="1">
    <location>
        <begin position="114"/>
        <end position="297"/>
    </location>
</feature>
<dbReference type="PANTHER" id="PTHR43510">
    <property type="entry name" value="AMINOTRANSFERASE FUNCTION, HYPOTHETICAL (EUROFUNG)"/>
    <property type="match status" value="1"/>
</dbReference>
<dbReference type="Pfam" id="PF00155">
    <property type="entry name" value="Aminotran_1_2"/>
    <property type="match status" value="1"/>
</dbReference>
<dbReference type="InterPro" id="IPR015422">
    <property type="entry name" value="PyrdxlP-dep_Trfase_small"/>
</dbReference>
<dbReference type="HOGENOM" id="CLU_893125_0_0_2"/>
<sequence>MIQFEIGKYLEQHKVKYNLSNSGMSDVIDISKYFKGVSIISEEDLKKEIAEVNGDKAENVVITHGATEAFFLTAYYLYNKGLKKAKFPLPEYELIRKIPEALGMEIGEGDIYMLSNPNNPTGQIMELEPDYKAYIVDETFMEFYRNLDKSSYPENTFRINTFTKFYGGDELRVGYIITPSKEDAEKIDNFRGILTDRVSRYNMSVAYKILKDRENIRKTVREIQKIKLDILLNKRDKLEFFKGRIPVLGTISFMDYSNYTKIDSKELTEKLIDKSILVVPSSYFGINGPYMRVCYSSKNFEEGYGKLKEALNEFIY</sequence>
<dbReference type="OrthoDB" id="39225at2157"/>
<dbReference type="InParanoid" id="L0A7X1"/>
<gene>
    <name evidence="2" type="ordered locus">Calag_0145</name>
</gene>
<dbReference type="RefSeq" id="WP_015231829.1">
    <property type="nucleotide sequence ID" value="NC_019791.1"/>
</dbReference>
<keyword evidence="2" id="KW-0032">Aminotransferase</keyword>
<dbReference type="InterPro" id="IPR004839">
    <property type="entry name" value="Aminotransferase_I/II_large"/>
</dbReference>
<evidence type="ECO:0000313" key="2">
    <source>
        <dbReference type="EMBL" id="AFZ69931.1"/>
    </source>
</evidence>
<name>L0A7X1_CALLD</name>
<keyword evidence="3" id="KW-1185">Reference proteome</keyword>
<dbReference type="Gene3D" id="3.90.1150.10">
    <property type="entry name" value="Aspartate Aminotransferase, domain 1"/>
    <property type="match status" value="1"/>
</dbReference>
<proteinExistence type="predicted"/>
<dbReference type="SUPFAM" id="SSF53383">
    <property type="entry name" value="PLP-dependent transferases"/>
    <property type="match status" value="1"/>
</dbReference>
<dbReference type="Proteomes" id="UP000010469">
    <property type="component" value="Chromosome"/>
</dbReference>
<dbReference type="InterPro" id="IPR015424">
    <property type="entry name" value="PyrdxlP-dep_Trfase"/>
</dbReference>
<dbReference type="eggNOG" id="arCOG04334">
    <property type="taxonomic scope" value="Archaea"/>
</dbReference>
<dbReference type="Gene3D" id="3.40.640.10">
    <property type="entry name" value="Type I PLP-dependent aspartate aminotransferase-like (Major domain)"/>
    <property type="match status" value="2"/>
</dbReference>
<dbReference type="KEGG" id="clg:Calag_0145"/>
<protein>
    <submittedName>
        <fullName evidence="2">Aspartate/tyrosine/aromatic aminotransferase</fullName>
    </submittedName>
</protein>
<dbReference type="EMBL" id="CP003378">
    <property type="protein sequence ID" value="AFZ69931.1"/>
    <property type="molecule type" value="Genomic_DNA"/>
</dbReference>
<evidence type="ECO:0000313" key="3">
    <source>
        <dbReference type="Proteomes" id="UP000010469"/>
    </source>
</evidence>
<accession>L0A7X1</accession>
<dbReference type="InterPro" id="IPR015421">
    <property type="entry name" value="PyrdxlP-dep_Trfase_major"/>
</dbReference>
<keyword evidence="2" id="KW-0808">Transferase</keyword>
<dbReference type="GeneID" id="14211405"/>